<keyword evidence="3" id="KW-0677">Repeat</keyword>
<accession>A0AAD5UC58</accession>
<dbReference type="InterPro" id="IPR032675">
    <property type="entry name" value="LRR_dom_sf"/>
</dbReference>
<dbReference type="EMBL" id="JADGKB010000097">
    <property type="protein sequence ID" value="KAJ3253899.1"/>
    <property type="molecule type" value="Genomic_DNA"/>
</dbReference>
<keyword evidence="1" id="KW-0343">GTPase activation</keyword>
<dbReference type="Gene3D" id="3.80.10.10">
    <property type="entry name" value="Ribonuclease Inhibitor"/>
    <property type="match status" value="2"/>
</dbReference>
<dbReference type="InterPro" id="IPR027038">
    <property type="entry name" value="RanGap"/>
</dbReference>
<dbReference type="GO" id="GO:0005634">
    <property type="term" value="C:nucleus"/>
    <property type="evidence" value="ECO:0007669"/>
    <property type="project" value="TreeGrafter"/>
</dbReference>
<gene>
    <name evidence="5" type="ORF">HK103_007633</name>
</gene>
<evidence type="ECO:0000313" key="6">
    <source>
        <dbReference type="Proteomes" id="UP001210925"/>
    </source>
</evidence>
<sequence length="496" mass="56515">MASLNELPLDILENNIFRYLDAVAIQELSYVNKSLFKRISPVMETFQKLGIPLQDRYQVLTLPYHQRLDISYQQQYDAPVLSRGNIEKYKSLKSIKWHFPLISVPINLYSKISKYLPSSSNTDLTVHCDFDIKEFDKVEKKRINSINFTPDLLVEQAEDLDMLTLLDYLPSTRVNCLQFSFQLTQPSVAKLSNKLAGICELYLSNCLIMDEGLEILLDHINQLQTLDLQNNELTDRSIVKLAKKVPMTNIRRLILSLNSMEHAGLEAISKALPESKIQDIDIDKNSLADGDLQQLMAVLPKTKLTRFLYGDPISKESQILFIQNVKETQINLVYMTIDVGLLPDLLDSIVLSKVNDLSTFNPITDRGLKQIAKRINDLPLHSLDLDDCEITDKGIKEFFKNIGKSKLCELDLSGNQFSQAGYKAILKGLPKTNIKKLYIGNTPSNPDVLDYDAAVWFTNVPRENDFRKPGVLVEFEDEDSTAMVEDEEREDLSDEK</sequence>
<comment type="caution">
    <text evidence="5">The sequence shown here is derived from an EMBL/GenBank/DDBJ whole genome shotgun (WGS) entry which is preliminary data.</text>
</comment>
<evidence type="ECO:0000256" key="4">
    <source>
        <dbReference type="SAM" id="MobiDB-lite"/>
    </source>
</evidence>
<dbReference type="GO" id="GO:0048471">
    <property type="term" value="C:perinuclear region of cytoplasm"/>
    <property type="evidence" value="ECO:0007669"/>
    <property type="project" value="TreeGrafter"/>
</dbReference>
<protein>
    <recommendedName>
        <fullName evidence="7">F-box domain-containing protein</fullName>
    </recommendedName>
</protein>
<dbReference type="InterPro" id="IPR001611">
    <property type="entry name" value="Leu-rich_rpt"/>
</dbReference>
<dbReference type="AlphaFoldDB" id="A0AAD5UC58"/>
<evidence type="ECO:0000256" key="1">
    <source>
        <dbReference type="ARBA" id="ARBA00022468"/>
    </source>
</evidence>
<evidence type="ECO:0000256" key="2">
    <source>
        <dbReference type="ARBA" id="ARBA00022614"/>
    </source>
</evidence>
<dbReference type="GO" id="GO:0005096">
    <property type="term" value="F:GTPase activator activity"/>
    <property type="evidence" value="ECO:0007669"/>
    <property type="project" value="UniProtKB-KW"/>
</dbReference>
<evidence type="ECO:0000313" key="5">
    <source>
        <dbReference type="EMBL" id="KAJ3253899.1"/>
    </source>
</evidence>
<keyword evidence="2" id="KW-0433">Leucine-rich repeat</keyword>
<keyword evidence="6" id="KW-1185">Reference proteome</keyword>
<name>A0AAD5UC58_9FUNG</name>
<evidence type="ECO:0008006" key="7">
    <source>
        <dbReference type="Google" id="ProtNLM"/>
    </source>
</evidence>
<dbReference type="Proteomes" id="UP001210925">
    <property type="component" value="Unassembled WGS sequence"/>
</dbReference>
<dbReference type="SUPFAM" id="SSF52047">
    <property type="entry name" value="RNI-like"/>
    <property type="match status" value="1"/>
</dbReference>
<dbReference type="SMART" id="SM00368">
    <property type="entry name" value="LRR_RI"/>
    <property type="match status" value="4"/>
</dbReference>
<reference evidence="5" key="1">
    <citation type="submission" date="2020-05" db="EMBL/GenBank/DDBJ databases">
        <title>Phylogenomic resolution of chytrid fungi.</title>
        <authorList>
            <person name="Stajich J.E."/>
            <person name="Amses K."/>
            <person name="Simmons R."/>
            <person name="Seto K."/>
            <person name="Myers J."/>
            <person name="Bonds A."/>
            <person name="Quandt C.A."/>
            <person name="Barry K."/>
            <person name="Liu P."/>
            <person name="Grigoriev I."/>
            <person name="Longcore J.E."/>
            <person name="James T.Y."/>
        </authorList>
    </citation>
    <scope>NUCLEOTIDE SEQUENCE</scope>
    <source>
        <strain evidence="5">PLAUS21</strain>
    </source>
</reference>
<dbReference type="PANTHER" id="PTHR24113:SF12">
    <property type="entry name" value="RAN GTPASE-ACTIVATING PROTEIN 1"/>
    <property type="match status" value="1"/>
</dbReference>
<dbReference type="Pfam" id="PF13516">
    <property type="entry name" value="LRR_6"/>
    <property type="match status" value="2"/>
</dbReference>
<organism evidence="5 6">
    <name type="scientific">Boothiomyces macroporosus</name>
    <dbReference type="NCBI Taxonomy" id="261099"/>
    <lineage>
        <taxon>Eukaryota</taxon>
        <taxon>Fungi</taxon>
        <taxon>Fungi incertae sedis</taxon>
        <taxon>Chytridiomycota</taxon>
        <taxon>Chytridiomycota incertae sedis</taxon>
        <taxon>Chytridiomycetes</taxon>
        <taxon>Rhizophydiales</taxon>
        <taxon>Terramycetaceae</taxon>
        <taxon>Boothiomyces</taxon>
    </lineage>
</organism>
<proteinExistence type="predicted"/>
<dbReference type="GO" id="GO:0005829">
    <property type="term" value="C:cytosol"/>
    <property type="evidence" value="ECO:0007669"/>
    <property type="project" value="TreeGrafter"/>
</dbReference>
<evidence type="ECO:0000256" key="3">
    <source>
        <dbReference type="ARBA" id="ARBA00022737"/>
    </source>
</evidence>
<dbReference type="GO" id="GO:0006913">
    <property type="term" value="P:nucleocytoplasmic transport"/>
    <property type="evidence" value="ECO:0007669"/>
    <property type="project" value="TreeGrafter"/>
</dbReference>
<feature type="region of interest" description="Disordered" evidence="4">
    <location>
        <begin position="477"/>
        <end position="496"/>
    </location>
</feature>
<dbReference type="PANTHER" id="PTHR24113">
    <property type="entry name" value="RAN GTPASE-ACTIVATING PROTEIN 1"/>
    <property type="match status" value="1"/>
</dbReference>
<dbReference type="GO" id="GO:0031267">
    <property type="term" value="F:small GTPase binding"/>
    <property type="evidence" value="ECO:0007669"/>
    <property type="project" value="TreeGrafter"/>
</dbReference>